<organism evidence="1 2">
    <name type="scientific">Paralvinella palmiformis</name>
    <dbReference type="NCBI Taxonomy" id="53620"/>
    <lineage>
        <taxon>Eukaryota</taxon>
        <taxon>Metazoa</taxon>
        <taxon>Spiralia</taxon>
        <taxon>Lophotrochozoa</taxon>
        <taxon>Annelida</taxon>
        <taxon>Polychaeta</taxon>
        <taxon>Sedentaria</taxon>
        <taxon>Canalipalpata</taxon>
        <taxon>Terebellida</taxon>
        <taxon>Terebelliformia</taxon>
        <taxon>Alvinellidae</taxon>
        <taxon>Paralvinella</taxon>
    </lineage>
</organism>
<feature type="non-terminal residue" evidence="1">
    <location>
        <position position="130"/>
    </location>
</feature>
<proteinExistence type="predicted"/>
<keyword evidence="2" id="KW-1185">Reference proteome</keyword>
<name>A0AAD9N879_9ANNE</name>
<reference evidence="1" key="1">
    <citation type="journal article" date="2023" name="Mol. Biol. Evol.">
        <title>Third-Generation Sequencing Reveals the Adaptive Role of the Epigenome in Three Deep-Sea Polychaetes.</title>
        <authorList>
            <person name="Perez M."/>
            <person name="Aroh O."/>
            <person name="Sun Y."/>
            <person name="Lan Y."/>
            <person name="Juniper S.K."/>
            <person name="Young C.R."/>
            <person name="Angers B."/>
            <person name="Qian P.Y."/>
        </authorList>
    </citation>
    <scope>NUCLEOTIDE SEQUENCE</scope>
    <source>
        <strain evidence="1">P08H-3</strain>
    </source>
</reference>
<gene>
    <name evidence="1" type="ORF">LSH36_160g04041</name>
</gene>
<accession>A0AAD9N879</accession>
<dbReference type="AlphaFoldDB" id="A0AAD9N879"/>
<dbReference type="Proteomes" id="UP001208570">
    <property type="component" value="Unassembled WGS sequence"/>
</dbReference>
<evidence type="ECO:0000313" key="1">
    <source>
        <dbReference type="EMBL" id="KAK2159023.1"/>
    </source>
</evidence>
<comment type="caution">
    <text evidence="1">The sequence shown here is derived from an EMBL/GenBank/DDBJ whole genome shotgun (WGS) entry which is preliminary data.</text>
</comment>
<sequence length="130" mass="14126">LCSSSASLGLHLWSSSATVESTARRNTSEVLKSCFRKSSSVNLAFIDTIVATTISSDLPPSCIIYFTPGFPSPENINSIDGEDSESSPTGLFVAAVARFAIWRPTLQKNHQQVFDSPLLPYRSLSRLLIC</sequence>
<protein>
    <submittedName>
        <fullName evidence="1">Uncharacterized protein</fullName>
    </submittedName>
</protein>
<dbReference type="EMBL" id="JAODUP010000160">
    <property type="protein sequence ID" value="KAK2159023.1"/>
    <property type="molecule type" value="Genomic_DNA"/>
</dbReference>
<evidence type="ECO:0000313" key="2">
    <source>
        <dbReference type="Proteomes" id="UP001208570"/>
    </source>
</evidence>